<protein>
    <submittedName>
        <fullName evidence="2">Uncharacterized protein</fullName>
    </submittedName>
</protein>
<sequence>MFRLTTNTQADRWLELSFGVKVSVRPLSTAIYQAANSEAARRIAALRAEAEDAAKAGQPLDETGMNGANQAYLTGLFNQFQTEALARYGIIQWEGIAGEDGQPAPLTPDYIKAFAAQAELSASFKAKYDATLSQVEAEAGKSETSSAGGTEEVGSTAEAADPAARKAKAKDVAAADAAQAS</sequence>
<accession>A0A4Y1MUL8</accession>
<organism evidence="2">
    <name type="scientific">Roseomonas mucosa</name>
    <dbReference type="NCBI Taxonomy" id="207340"/>
    <lineage>
        <taxon>Bacteria</taxon>
        <taxon>Pseudomonadati</taxon>
        <taxon>Pseudomonadota</taxon>
        <taxon>Alphaproteobacteria</taxon>
        <taxon>Acetobacterales</taxon>
        <taxon>Roseomonadaceae</taxon>
        <taxon>Roseomonas</taxon>
    </lineage>
</organism>
<proteinExistence type="predicted"/>
<name>A0A4Y1MUL8_9PROT</name>
<dbReference type="AlphaFoldDB" id="A0A4Y1MUL8"/>
<evidence type="ECO:0000313" key="2">
    <source>
        <dbReference type="EMBL" id="AWV21712.1"/>
    </source>
</evidence>
<dbReference type="EMBL" id="CP025189">
    <property type="protein sequence ID" value="AWV21712.1"/>
    <property type="molecule type" value="Genomic_DNA"/>
</dbReference>
<feature type="compositionally biased region" description="Low complexity" evidence="1">
    <location>
        <begin position="172"/>
        <end position="181"/>
    </location>
</feature>
<reference evidence="2" key="1">
    <citation type="submission" date="2017-12" db="EMBL/GenBank/DDBJ databases">
        <authorList>
            <person name="Martens C."/>
            <person name="Dahlstrom E."/>
            <person name="Barbian K."/>
            <person name="Sykora L."/>
            <person name="Ricklefs S."/>
            <person name="Bruno D."/>
            <person name="Anzick I."/>
            <person name="Myles I."/>
            <person name="Datta S.K."/>
        </authorList>
    </citation>
    <scope>NUCLEOTIDE SEQUENCE</scope>
    <source>
        <strain evidence="2">AD2</strain>
    </source>
</reference>
<feature type="region of interest" description="Disordered" evidence="1">
    <location>
        <begin position="137"/>
        <end position="181"/>
    </location>
</feature>
<evidence type="ECO:0000256" key="1">
    <source>
        <dbReference type="SAM" id="MobiDB-lite"/>
    </source>
</evidence>
<gene>
    <name evidence="2" type="ORF">RADP37_05299</name>
</gene>
<dbReference type="RefSeq" id="WP_314215250.1">
    <property type="nucleotide sequence ID" value="NZ_CP025189.1"/>
</dbReference>